<dbReference type="AlphaFoldDB" id="A0A0J9RYZ6"/>
<dbReference type="Bgee" id="FBgn0268959">
    <property type="expression patterns" value="Expressed in embryo and 3 other cell types or tissues"/>
</dbReference>
<dbReference type="EMBL" id="CM002912">
    <property type="protein sequence ID" value="KMZ00808.1"/>
    <property type="molecule type" value="Genomic_DNA"/>
</dbReference>
<dbReference type="Proteomes" id="UP000035880">
    <property type="component" value="Chromosome 3L"/>
</dbReference>
<reference evidence="1" key="3">
    <citation type="submission" date="2015-04" db="EMBL/GenBank/DDBJ databases">
        <authorList>
            <consortium name="FlyBase"/>
        </authorList>
    </citation>
    <scope>NUCLEOTIDE SEQUENCE</scope>
    <source>
        <strain evidence="1">W501</strain>
    </source>
</reference>
<accession>A0A0J9RYZ6</accession>
<protein>
    <submittedName>
        <fullName evidence="1">Uncharacterized protein</fullName>
    </submittedName>
</protein>
<evidence type="ECO:0000313" key="1">
    <source>
        <dbReference type="EMBL" id="KMZ00808.1"/>
    </source>
</evidence>
<reference evidence="1" key="2">
    <citation type="submission" date="2014-06" db="EMBL/GenBank/DDBJ databases">
        <authorList>
            <person name="Hu T."/>
            <person name="Eisen M.B."/>
            <person name="Thornton K.R."/>
            <person name="Andolfatto P."/>
        </authorList>
    </citation>
    <scope>NUCLEOTIDE SEQUENCE</scope>
    <source>
        <strain evidence="1">W501</strain>
    </source>
</reference>
<sequence length="31" mass="3612">MEAVKRLLPRPRKKIYNLGACFELVDIPKVN</sequence>
<organism evidence="1">
    <name type="scientific">Drosophila simulans</name>
    <name type="common">Fruit fly</name>
    <dbReference type="NCBI Taxonomy" id="7240"/>
    <lineage>
        <taxon>Eukaryota</taxon>
        <taxon>Metazoa</taxon>
        <taxon>Ecdysozoa</taxon>
        <taxon>Arthropoda</taxon>
        <taxon>Hexapoda</taxon>
        <taxon>Insecta</taxon>
        <taxon>Pterygota</taxon>
        <taxon>Neoptera</taxon>
        <taxon>Endopterygota</taxon>
        <taxon>Diptera</taxon>
        <taxon>Brachycera</taxon>
        <taxon>Muscomorpha</taxon>
        <taxon>Ephydroidea</taxon>
        <taxon>Drosophilidae</taxon>
        <taxon>Drosophila</taxon>
        <taxon>Sophophora</taxon>
    </lineage>
</organism>
<name>A0A0J9RYZ6_DROSI</name>
<gene>
    <name evidence="1" type="primary">Dsim\GD27669</name>
    <name evidence="1" type="ORF">Dsimw501_GD27669</name>
</gene>
<reference evidence="1" key="1">
    <citation type="journal article" date="2013" name="Genome Res.">
        <title>A second-generation assembly of the Drosophila simulans genome provides new insights into patterns of lineage-specific divergence.</title>
        <authorList>
            <person name="Hu T.T."/>
            <person name="Eisen M.B."/>
            <person name="Thornton K.R."/>
            <person name="Andolfatto P."/>
        </authorList>
    </citation>
    <scope>NUCLEOTIDE SEQUENCE [LARGE SCALE GENOMIC DNA]</scope>
    <source>
        <strain evidence="1">W501</strain>
    </source>
</reference>
<proteinExistence type="predicted"/>
<dbReference type="KEGG" id="dsi:Dsimw501_GD27669"/>